<organism evidence="2 3">
    <name type="scientific">Actinokineospora auranticolor</name>
    <dbReference type="NCBI Taxonomy" id="155976"/>
    <lineage>
        <taxon>Bacteria</taxon>
        <taxon>Bacillati</taxon>
        <taxon>Actinomycetota</taxon>
        <taxon>Actinomycetes</taxon>
        <taxon>Pseudonocardiales</taxon>
        <taxon>Pseudonocardiaceae</taxon>
        <taxon>Actinokineospora</taxon>
    </lineage>
</organism>
<dbReference type="Proteomes" id="UP000239203">
    <property type="component" value="Unassembled WGS sequence"/>
</dbReference>
<dbReference type="EMBL" id="PTIX01000010">
    <property type="protein sequence ID" value="PPK66544.1"/>
    <property type="molecule type" value="Genomic_DNA"/>
</dbReference>
<reference evidence="2 3" key="1">
    <citation type="submission" date="2018-02" db="EMBL/GenBank/DDBJ databases">
        <title>Genomic Encyclopedia of Archaeal and Bacterial Type Strains, Phase II (KMG-II): from individual species to whole genera.</title>
        <authorList>
            <person name="Goeker M."/>
        </authorList>
    </citation>
    <scope>NUCLEOTIDE SEQUENCE [LARGE SCALE GENOMIC DNA]</scope>
    <source>
        <strain evidence="2 3">YU 961-1</strain>
    </source>
</reference>
<comment type="caution">
    <text evidence="2">The sequence shown here is derived from an EMBL/GenBank/DDBJ whole genome shotgun (WGS) entry which is preliminary data.</text>
</comment>
<sequence>MGTTQLNWIKSSYSSGNGQCCEAAHLANGGTALRDSKNPGGGTIAFTRGEWKTFINGVKLDKFN</sequence>
<dbReference type="InterPro" id="IPR007278">
    <property type="entry name" value="DUF397"/>
</dbReference>
<keyword evidence="3" id="KW-1185">Reference proteome</keyword>
<dbReference type="Pfam" id="PF04149">
    <property type="entry name" value="DUF397"/>
    <property type="match status" value="1"/>
</dbReference>
<dbReference type="RefSeq" id="WP_104480500.1">
    <property type="nucleotide sequence ID" value="NZ_CP154825.1"/>
</dbReference>
<dbReference type="OrthoDB" id="4330022at2"/>
<evidence type="ECO:0000313" key="3">
    <source>
        <dbReference type="Proteomes" id="UP000239203"/>
    </source>
</evidence>
<dbReference type="AlphaFoldDB" id="A0A2S6GMT5"/>
<evidence type="ECO:0000259" key="1">
    <source>
        <dbReference type="Pfam" id="PF04149"/>
    </source>
</evidence>
<protein>
    <submittedName>
        <fullName evidence="2">Uncharacterized protein DUF397</fullName>
    </submittedName>
</protein>
<accession>A0A2S6GMT5</accession>
<gene>
    <name evidence="2" type="ORF">CLV40_110248</name>
</gene>
<evidence type="ECO:0000313" key="2">
    <source>
        <dbReference type="EMBL" id="PPK66544.1"/>
    </source>
</evidence>
<feature type="domain" description="DUF397" evidence="1">
    <location>
        <begin position="6"/>
        <end position="59"/>
    </location>
</feature>
<proteinExistence type="predicted"/>
<name>A0A2S6GMT5_9PSEU</name>